<dbReference type="InterPro" id="IPR012910">
    <property type="entry name" value="Plug_dom"/>
</dbReference>
<name>A0A4U1G8Q9_9SPHI</name>
<dbReference type="InterPro" id="IPR023997">
    <property type="entry name" value="TonB-dep_OMP_SusC/RagA_CS"/>
</dbReference>
<dbReference type="AlphaFoldDB" id="A0A4U1G8Q9"/>
<feature type="domain" description="TonB-dependent receptor plug" evidence="8">
    <location>
        <begin position="259"/>
        <end position="354"/>
    </location>
</feature>
<dbReference type="Proteomes" id="UP000309594">
    <property type="component" value="Unassembled WGS sequence"/>
</dbReference>
<dbReference type="PROSITE" id="PS52016">
    <property type="entry name" value="TONB_DEPENDENT_REC_3"/>
    <property type="match status" value="1"/>
</dbReference>
<evidence type="ECO:0000256" key="6">
    <source>
        <dbReference type="ARBA" id="ARBA00023237"/>
    </source>
</evidence>
<dbReference type="RefSeq" id="WP_136881024.1">
    <property type="nucleotide sequence ID" value="NZ_SWDX01000006.1"/>
</dbReference>
<dbReference type="InterPro" id="IPR023996">
    <property type="entry name" value="TonB-dep_OMP_SusC/RagA"/>
</dbReference>
<evidence type="ECO:0000256" key="5">
    <source>
        <dbReference type="ARBA" id="ARBA00023136"/>
    </source>
</evidence>
<evidence type="ECO:0000256" key="2">
    <source>
        <dbReference type="ARBA" id="ARBA00022448"/>
    </source>
</evidence>
<dbReference type="Pfam" id="PF07715">
    <property type="entry name" value="Plug"/>
    <property type="match status" value="1"/>
</dbReference>
<dbReference type="Gene3D" id="2.40.170.20">
    <property type="entry name" value="TonB-dependent receptor, beta-barrel domain"/>
    <property type="match status" value="1"/>
</dbReference>
<evidence type="ECO:0000313" key="9">
    <source>
        <dbReference type="EMBL" id="TKC59150.1"/>
    </source>
</evidence>
<organism evidence="9 10">
    <name type="scientific">Pedobacter hiemivivus</name>
    <dbReference type="NCBI Taxonomy" id="2530454"/>
    <lineage>
        <taxon>Bacteria</taxon>
        <taxon>Pseudomonadati</taxon>
        <taxon>Bacteroidota</taxon>
        <taxon>Sphingobacteriia</taxon>
        <taxon>Sphingobacteriales</taxon>
        <taxon>Sphingobacteriaceae</taxon>
        <taxon>Pedobacter</taxon>
    </lineage>
</organism>
<dbReference type="InterPro" id="IPR037066">
    <property type="entry name" value="Plug_dom_sf"/>
</dbReference>
<keyword evidence="4 7" id="KW-0812">Transmembrane</keyword>
<sequence>MKIIAFNLGMPGLRLPKKLLLLMKLTTFILIIALAQVSAKGFGQKINLNERNAPLEKVLQLIKLQSGYDFFYNAKDLKGQKVTIQLVDVSVEEAVKKSIKDLPLTYKIVKKNIVLTHTDPSFMDKVKGVIMDLALVSDSVRIKGVVTDSAGTALEGTTLYIARKGAKGVEGGGTSTRLVLGKDGLFDIKANEGDNIIFSYVGYAMETFAVTKQMPYQKIILKKISTALKEVMVQTGFQTLSKERATGSFGKADLEVFSKRTGSTNLLTRLEGQVPGLYIAPQSRVVSSTGIAEDPKTIVRGRGSVLNPSNPLFVVNGVAVPNFNSVNLDDIEDITVLKDAAASAIWGARSANGVIVVKTKSGSNNSRLSISYNGSLNYTGRPDVYYGNMLNSQQYIQVAKELFDNPVYRTAYPYVAQSFLAPHDRILYDGLRGKLTEGQRNQKLDSLSGIDNRSQIKSMYDPAFTTNHTVSASGGNNSYSFYGSMGYAGMKGNAPGSKSNTYSLNLTQNLNAGNRVKISLNTSLVNMTASSQSPILPGSGFYPYQQFRDAAGNPLNMNFMGGYVDSVRLDYQSRSRINLDYNPINEAGLTTNKTDNLSINVTSNVAVKIWKGLRVSGTYGYLRSPSSSRSYADHQAIGQRRLLVGLTVAPTVNDLPVYYLPTSGGTLGESTSENRSWTVRHQLIYDDSFRKGKDQLLVQVGNDIQENSGSQTNTTLLGYNDALGSFAELDWAKLRSGIFPTVTGFGSYSYIPIDRRPRTKSRFLSYFALASYSIERKYSLDISWRQDLSNQFASDLSSQKKPVWSFGARWQISKEKWLSKVKWLNDLGIRATYGITGNTPYGQVSQYDIVSTLNPATNYFYNQIAGEALYLSGVGNKGLDWESTDNYNLAIDYSMFNNRISGSIDAYKRITTGMIGNVTLNPLTGYNSIAGNIGKMLNEGIEMSIRSLNIKTRDFSWSTTVGVGFNHNKLISYQTPSNNSKTVSGRLLSEYVIGYPMNALWAYRFAGLDNLGDPQIQLANGTVTKKPNAATVDDLVYMGTTQPRVTGGLGNTFSYKGFNLSANMIANLGGVMRKSVNTYYNGKLGGTAGSFSGGNISEYFLDRWKKAGDEAFTNVPSYEPSAALNTTRRSIAYYTFADINVVSASYIKIRDISLSYALDTRVLQFLKIQRASVFASASNFLIWAANEEGTDPELPGLSNGVMPIKHTYSLGINFSF</sequence>
<evidence type="ECO:0000256" key="7">
    <source>
        <dbReference type="PROSITE-ProRule" id="PRU01360"/>
    </source>
</evidence>
<keyword evidence="6 7" id="KW-0998">Cell outer membrane</keyword>
<dbReference type="GO" id="GO:0009279">
    <property type="term" value="C:cell outer membrane"/>
    <property type="evidence" value="ECO:0007669"/>
    <property type="project" value="UniProtKB-SubCell"/>
</dbReference>
<comment type="subcellular location">
    <subcellularLocation>
        <location evidence="1 7">Cell outer membrane</location>
        <topology evidence="1 7">Multi-pass membrane protein</topology>
    </subcellularLocation>
</comment>
<dbReference type="EMBL" id="SWDX01000006">
    <property type="protein sequence ID" value="TKC59150.1"/>
    <property type="molecule type" value="Genomic_DNA"/>
</dbReference>
<comment type="similarity">
    <text evidence="7">Belongs to the TonB-dependent receptor family.</text>
</comment>
<dbReference type="InterPro" id="IPR036942">
    <property type="entry name" value="Beta-barrel_TonB_sf"/>
</dbReference>
<keyword evidence="3 7" id="KW-1134">Transmembrane beta strand</keyword>
<dbReference type="Gene3D" id="2.170.130.10">
    <property type="entry name" value="TonB-dependent receptor, plug domain"/>
    <property type="match status" value="1"/>
</dbReference>
<dbReference type="NCBIfam" id="TIGR04057">
    <property type="entry name" value="SusC_RagA_signa"/>
    <property type="match status" value="1"/>
</dbReference>
<evidence type="ECO:0000256" key="4">
    <source>
        <dbReference type="ARBA" id="ARBA00022692"/>
    </source>
</evidence>
<evidence type="ECO:0000313" key="10">
    <source>
        <dbReference type="Proteomes" id="UP000309594"/>
    </source>
</evidence>
<accession>A0A4U1G8Q9</accession>
<proteinExistence type="inferred from homology"/>
<reference evidence="9 10" key="1">
    <citation type="submission" date="2019-04" db="EMBL/GenBank/DDBJ databases">
        <title>Pedobacter sp. RP-1-16 sp. nov., isolated from Arctic soil.</title>
        <authorList>
            <person name="Dahal R.H."/>
            <person name="Kim D.-U."/>
        </authorList>
    </citation>
    <scope>NUCLEOTIDE SEQUENCE [LARGE SCALE GENOMIC DNA]</scope>
    <source>
        <strain evidence="9 10">RP-1-16</strain>
    </source>
</reference>
<evidence type="ECO:0000256" key="3">
    <source>
        <dbReference type="ARBA" id="ARBA00022452"/>
    </source>
</evidence>
<keyword evidence="5 7" id="KW-0472">Membrane</keyword>
<evidence type="ECO:0000256" key="1">
    <source>
        <dbReference type="ARBA" id="ARBA00004571"/>
    </source>
</evidence>
<dbReference type="NCBIfam" id="TIGR04056">
    <property type="entry name" value="OMP_RagA_SusC"/>
    <property type="match status" value="1"/>
</dbReference>
<comment type="caution">
    <text evidence="9">The sequence shown here is derived from an EMBL/GenBank/DDBJ whole genome shotgun (WGS) entry which is preliminary data.</text>
</comment>
<keyword evidence="2 7" id="KW-0813">Transport</keyword>
<gene>
    <name evidence="9" type="ORF">FBD94_16585</name>
</gene>
<dbReference type="InterPro" id="IPR039426">
    <property type="entry name" value="TonB-dep_rcpt-like"/>
</dbReference>
<dbReference type="SUPFAM" id="SSF56935">
    <property type="entry name" value="Porins"/>
    <property type="match status" value="1"/>
</dbReference>
<evidence type="ECO:0000259" key="8">
    <source>
        <dbReference type="Pfam" id="PF07715"/>
    </source>
</evidence>
<protein>
    <submittedName>
        <fullName evidence="9">SusC/RagA family TonB-linked outer membrane protein</fullName>
    </submittedName>
</protein>